<dbReference type="PANTHER" id="PTHR14155:SF499">
    <property type="entry name" value="RING-TYPE DOMAIN-CONTAINING PROTEIN"/>
    <property type="match status" value="1"/>
</dbReference>
<keyword evidence="5" id="KW-0862">Zinc</keyword>
<comment type="catalytic activity">
    <reaction evidence="1">
        <text>S-ubiquitinyl-[E2 ubiquitin-conjugating enzyme]-L-cysteine + [acceptor protein]-L-lysine = [E2 ubiquitin-conjugating enzyme]-L-cysteine + N(6)-ubiquitinyl-[acceptor protein]-L-lysine.</text>
        <dbReference type="EC" id="2.3.2.27"/>
    </reaction>
</comment>
<dbReference type="Gene3D" id="3.30.40.10">
    <property type="entry name" value="Zinc/RING finger domain, C3HC4 (zinc finger)"/>
    <property type="match status" value="1"/>
</dbReference>
<dbReference type="PROSITE" id="PS50089">
    <property type="entry name" value="ZF_RING_2"/>
    <property type="match status" value="1"/>
</dbReference>
<evidence type="ECO:0000256" key="5">
    <source>
        <dbReference type="ARBA" id="ARBA00022833"/>
    </source>
</evidence>
<dbReference type="InterPro" id="IPR013083">
    <property type="entry name" value="Znf_RING/FYVE/PHD"/>
</dbReference>
<evidence type="ECO:0000256" key="3">
    <source>
        <dbReference type="ARBA" id="ARBA00022723"/>
    </source>
</evidence>
<dbReference type="InterPro" id="IPR053238">
    <property type="entry name" value="RING-H2_zinc_finger"/>
</dbReference>
<keyword evidence="8" id="KW-0472">Membrane</keyword>
<evidence type="ECO:0000256" key="6">
    <source>
        <dbReference type="ARBA" id="ARBA00024209"/>
    </source>
</evidence>
<keyword evidence="3" id="KW-0479">Metal-binding</keyword>
<reference evidence="11" key="1">
    <citation type="submission" date="2024-06" db="EMBL/GenBank/DDBJ databases">
        <authorList>
            <person name="Ryan C."/>
        </authorList>
    </citation>
    <scope>NUCLEOTIDE SEQUENCE [LARGE SCALE GENOMIC DNA]</scope>
</reference>
<keyword evidence="8" id="KW-1133">Transmembrane helix</keyword>
<dbReference type="SUPFAM" id="SSF57850">
    <property type="entry name" value="RING/U-box"/>
    <property type="match status" value="1"/>
</dbReference>
<evidence type="ECO:0000256" key="4">
    <source>
        <dbReference type="ARBA" id="ARBA00022771"/>
    </source>
</evidence>
<dbReference type="GO" id="GO:0008270">
    <property type="term" value="F:zinc ion binding"/>
    <property type="evidence" value="ECO:0007669"/>
    <property type="project" value="UniProtKB-KW"/>
</dbReference>
<dbReference type="SMART" id="SM00184">
    <property type="entry name" value="RING"/>
    <property type="match status" value="1"/>
</dbReference>
<keyword evidence="11" id="KW-1185">Reference proteome</keyword>
<name>A0ABC9E7A9_9POAL</name>
<dbReference type="Proteomes" id="UP001497457">
    <property type="component" value="Chromosome 36b"/>
</dbReference>
<dbReference type="PANTHER" id="PTHR14155">
    <property type="entry name" value="RING FINGER DOMAIN-CONTAINING"/>
    <property type="match status" value="1"/>
</dbReference>
<comment type="similarity">
    <text evidence="6">Belongs to the RING-type zinc finger family. ATL subfamily.</text>
</comment>
<gene>
    <name evidence="10" type="ORF">URODEC1_LOCUS92614</name>
</gene>
<dbReference type="InterPro" id="IPR001841">
    <property type="entry name" value="Znf_RING"/>
</dbReference>
<keyword evidence="4 7" id="KW-0863">Zinc-finger</keyword>
<proteinExistence type="inferred from homology"/>
<dbReference type="AlphaFoldDB" id="A0ABC9E7A9"/>
<evidence type="ECO:0000256" key="8">
    <source>
        <dbReference type="SAM" id="Phobius"/>
    </source>
</evidence>
<evidence type="ECO:0000313" key="10">
    <source>
        <dbReference type="EMBL" id="CAL5052260.1"/>
    </source>
</evidence>
<accession>A0ABC9E7A9</accession>
<evidence type="ECO:0000259" key="9">
    <source>
        <dbReference type="PROSITE" id="PS50089"/>
    </source>
</evidence>
<organism evidence="10 11">
    <name type="scientific">Urochloa decumbens</name>
    <dbReference type="NCBI Taxonomy" id="240449"/>
    <lineage>
        <taxon>Eukaryota</taxon>
        <taxon>Viridiplantae</taxon>
        <taxon>Streptophyta</taxon>
        <taxon>Embryophyta</taxon>
        <taxon>Tracheophyta</taxon>
        <taxon>Spermatophyta</taxon>
        <taxon>Magnoliopsida</taxon>
        <taxon>Liliopsida</taxon>
        <taxon>Poales</taxon>
        <taxon>Poaceae</taxon>
        <taxon>PACMAD clade</taxon>
        <taxon>Panicoideae</taxon>
        <taxon>Panicodae</taxon>
        <taxon>Paniceae</taxon>
        <taxon>Melinidinae</taxon>
        <taxon>Urochloa</taxon>
    </lineage>
</organism>
<keyword evidence="8" id="KW-0812">Transmembrane</keyword>
<dbReference type="EC" id="2.3.2.27" evidence="2"/>
<sequence length="166" mass="17761">MAQIWDEMFVSVELVLVAFFFVACLCSACLRRGGGGAARANGGQQQQGRQPRAPAAPVAVAASAPPLLPLYAARNEEQLRAPVVLPHFPYPVRAKAAASEPPPACAICLDELRQGQLCSEVPVCRHVFHEGCIRAWAKKKNTCPLCRARVVLPRAAYGVAAADDMV</sequence>
<dbReference type="EMBL" id="OZ075146">
    <property type="protein sequence ID" value="CAL5052260.1"/>
    <property type="molecule type" value="Genomic_DNA"/>
</dbReference>
<reference evidence="10 11" key="2">
    <citation type="submission" date="2024-10" db="EMBL/GenBank/DDBJ databases">
        <authorList>
            <person name="Ryan C."/>
        </authorList>
    </citation>
    <scope>NUCLEOTIDE SEQUENCE [LARGE SCALE GENOMIC DNA]</scope>
</reference>
<dbReference type="Pfam" id="PF13639">
    <property type="entry name" value="zf-RING_2"/>
    <property type="match status" value="1"/>
</dbReference>
<evidence type="ECO:0000313" key="11">
    <source>
        <dbReference type="Proteomes" id="UP001497457"/>
    </source>
</evidence>
<evidence type="ECO:0000256" key="7">
    <source>
        <dbReference type="PROSITE-ProRule" id="PRU00175"/>
    </source>
</evidence>
<protein>
    <recommendedName>
        <fullName evidence="2">RING-type E3 ubiquitin transferase</fullName>
        <ecNumber evidence="2">2.3.2.27</ecNumber>
    </recommendedName>
</protein>
<feature type="transmembrane region" description="Helical" evidence="8">
    <location>
        <begin position="12"/>
        <end position="30"/>
    </location>
</feature>
<feature type="domain" description="RING-type" evidence="9">
    <location>
        <begin position="105"/>
        <end position="147"/>
    </location>
</feature>
<dbReference type="GO" id="GO:0061630">
    <property type="term" value="F:ubiquitin protein ligase activity"/>
    <property type="evidence" value="ECO:0007669"/>
    <property type="project" value="UniProtKB-EC"/>
</dbReference>
<evidence type="ECO:0000256" key="2">
    <source>
        <dbReference type="ARBA" id="ARBA00012483"/>
    </source>
</evidence>
<evidence type="ECO:0000256" key="1">
    <source>
        <dbReference type="ARBA" id="ARBA00000900"/>
    </source>
</evidence>